<keyword evidence="5" id="KW-0822">Tryptophan biosynthesis</keyword>
<dbReference type="Gene3D" id="3.20.20.70">
    <property type="entry name" value="Aldolase class I"/>
    <property type="match status" value="1"/>
</dbReference>
<evidence type="ECO:0000256" key="6">
    <source>
        <dbReference type="ARBA" id="ARBA00023141"/>
    </source>
</evidence>
<comment type="catalytic activity">
    <reaction evidence="8">
        <text>(1S,2R)-1-C-(indol-3-yl)glycerol 3-phosphate + L-serine = D-glyceraldehyde 3-phosphate + L-tryptophan + H2O</text>
        <dbReference type="Rhea" id="RHEA:10532"/>
        <dbReference type="ChEBI" id="CHEBI:15377"/>
        <dbReference type="ChEBI" id="CHEBI:33384"/>
        <dbReference type="ChEBI" id="CHEBI:57912"/>
        <dbReference type="ChEBI" id="CHEBI:58866"/>
        <dbReference type="ChEBI" id="CHEBI:59776"/>
        <dbReference type="EC" id="4.2.1.20"/>
    </reaction>
</comment>
<dbReference type="RefSeq" id="WP_207599626.1">
    <property type="nucleotide sequence ID" value="NZ_JAFNJU010000006.1"/>
</dbReference>
<evidence type="ECO:0000256" key="7">
    <source>
        <dbReference type="ARBA" id="ARBA00023239"/>
    </source>
</evidence>
<evidence type="ECO:0000256" key="5">
    <source>
        <dbReference type="ARBA" id="ARBA00022822"/>
    </source>
</evidence>
<sequence length="238" mass="26805">MKLICYLSNGYPTIDESIRLAKVYGDAGCDVIEVDFPSRDPYLEGELISSRMKEALKTCADFEKYMDAIKIMKKQNSNTKILLLAYDNTIKDIGEDRFISFCQKENLLDMIYVGEDQDLQGRLMEAGLKISCYVEFRLPEEQIEAAKNSNGFVYLQAVAEDGKINPKFPKLGDCVTYLKEQGITREIYAGVGIRGENEIKMAKDAGCDGVFVGSTILKLWDNEAKLTEKIKELKDATI</sequence>
<proteinExistence type="predicted"/>
<comment type="subunit">
    <text evidence="2">Tetramer of two alpha and two beta chains.</text>
</comment>
<name>A0A939HCK9_9CLOT</name>
<evidence type="ECO:0000256" key="2">
    <source>
        <dbReference type="ARBA" id="ARBA00011270"/>
    </source>
</evidence>
<keyword evidence="6" id="KW-0057">Aromatic amino acid biosynthesis</keyword>
<evidence type="ECO:0000256" key="3">
    <source>
        <dbReference type="ARBA" id="ARBA00012043"/>
    </source>
</evidence>
<keyword evidence="4" id="KW-0028">Amino-acid biosynthesis</keyword>
<dbReference type="InterPro" id="IPR013785">
    <property type="entry name" value="Aldolase_TIM"/>
</dbReference>
<dbReference type="PANTHER" id="PTHR43406">
    <property type="entry name" value="TRYPTOPHAN SYNTHASE, ALPHA CHAIN"/>
    <property type="match status" value="1"/>
</dbReference>
<evidence type="ECO:0000313" key="9">
    <source>
        <dbReference type="EMBL" id="MBO1265100.1"/>
    </source>
</evidence>
<accession>A0A939HCK9</accession>
<dbReference type="AlphaFoldDB" id="A0A939HCK9"/>
<evidence type="ECO:0000256" key="1">
    <source>
        <dbReference type="ARBA" id="ARBA00004733"/>
    </source>
</evidence>
<dbReference type="Pfam" id="PF00290">
    <property type="entry name" value="Trp_syntA"/>
    <property type="match status" value="1"/>
</dbReference>
<dbReference type="EC" id="4.2.1.20" evidence="3"/>
<dbReference type="GO" id="GO:0004834">
    <property type="term" value="F:tryptophan synthase activity"/>
    <property type="evidence" value="ECO:0007669"/>
    <property type="project" value="UniProtKB-EC"/>
</dbReference>
<dbReference type="SUPFAM" id="SSF51366">
    <property type="entry name" value="Ribulose-phoshate binding barrel"/>
    <property type="match status" value="1"/>
</dbReference>
<comment type="pathway">
    <text evidence="1">Amino-acid biosynthesis; L-tryptophan biosynthesis; L-tryptophan from chorismate: step 5/5.</text>
</comment>
<comment type="caution">
    <text evidence="9">The sequence shown here is derived from an EMBL/GenBank/DDBJ whole genome shotgun (WGS) entry which is preliminary data.</text>
</comment>
<gene>
    <name evidence="9" type="ORF">J3A84_08690</name>
</gene>
<keyword evidence="7" id="KW-0456">Lyase</keyword>
<dbReference type="Proteomes" id="UP000664218">
    <property type="component" value="Unassembled WGS sequence"/>
</dbReference>
<protein>
    <recommendedName>
        <fullName evidence="3">tryptophan synthase</fullName>
        <ecNumber evidence="3">4.2.1.20</ecNumber>
    </recommendedName>
</protein>
<organism evidence="9 10">
    <name type="scientific">Proteiniclasticum aestuarii</name>
    <dbReference type="NCBI Taxonomy" id="2817862"/>
    <lineage>
        <taxon>Bacteria</taxon>
        <taxon>Bacillati</taxon>
        <taxon>Bacillota</taxon>
        <taxon>Clostridia</taxon>
        <taxon>Eubacteriales</taxon>
        <taxon>Clostridiaceae</taxon>
        <taxon>Proteiniclasticum</taxon>
    </lineage>
</organism>
<dbReference type="InterPro" id="IPR002028">
    <property type="entry name" value="Trp_synthase_suA"/>
</dbReference>
<reference evidence="9" key="1">
    <citation type="submission" date="2021-03" db="EMBL/GenBank/DDBJ databases">
        <title>Proteiniclasticum marinus sp. nov., isolated from tidal flat sediment.</title>
        <authorList>
            <person name="Namirimu T."/>
            <person name="Yang J.-A."/>
            <person name="Yang S.-H."/>
            <person name="Kim Y.-J."/>
            <person name="Kwon K.K."/>
        </authorList>
    </citation>
    <scope>NUCLEOTIDE SEQUENCE</scope>
    <source>
        <strain evidence="9">SCR006</strain>
    </source>
</reference>
<evidence type="ECO:0000313" key="10">
    <source>
        <dbReference type="Proteomes" id="UP000664218"/>
    </source>
</evidence>
<dbReference type="GO" id="GO:0005829">
    <property type="term" value="C:cytosol"/>
    <property type="evidence" value="ECO:0007669"/>
    <property type="project" value="TreeGrafter"/>
</dbReference>
<dbReference type="InterPro" id="IPR011060">
    <property type="entry name" value="RibuloseP-bd_barrel"/>
</dbReference>
<keyword evidence="10" id="KW-1185">Reference proteome</keyword>
<dbReference type="PANTHER" id="PTHR43406:SF1">
    <property type="entry name" value="TRYPTOPHAN SYNTHASE ALPHA CHAIN, CHLOROPLASTIC"/>
    <property type="match status" value="1"/>
</dbReference>
<evidence type="ECO:0000256" key="4">
    <source>
        <dbReference type="ARBA" id="ARBA00022605"/>
    </source>
</evidence>
<dbReference type="EMBL" id="JAFNJU010000006">
    <property type="protein sequence ID" value="MBO1265100.1"/>
    <property type="molecule type" value="Genomic_DNA"/>
</dbReference>
<evidence type="ECO:0000256" key="8">
    <source>
        <dbReference type="ARBA" id="ARBA00049047"/>
    </source>
</evidence>